<sequence length="246" mass="28288">YFYVSSAIRRYKRERQLLRIINNLGLWMERTSISYSSKKHLICARSNETDGSSLDSLKELILQRGESYLAWQGGVLPAKYVLEKHVSLLLEELWAECQRSAEDKLLEILEKESLLYSAAKAGNIELLVMVIHSHPELTWQPDYQNWTIFHVAGRAATPSAENWTDADNNDVFVESQQQLFQEIRQSVKEEEKIMPPSFLRVSGAALQAKRDSGSRDVRMDKNIMMETIELNNATASDMTDRKSIQF</sequence>
<accession>A0AAF0U9F0</accession>
<keyword evidence="2" id="KW-1185">Reference proteome</keyword>
<gene>
    <name evidence="1" type="ORF">MTR67_034904</name>
</gene>
<reference evidence="1" key="1">
    <citation type="submission" date="2023-08" db="EMBL/GenBank/DDBJ databases">
        <title>A de novo genome assembly of Solanum verrucosum Schlechtendal, a Mexican diploid species geographically isolated from the other diploid A-genome species in potato relatives.</title>
        <authorList>
            <person name="Hosaka K."/>
        </authorList>
    </citation>
    <scope>NUCLEOTIDE SEQUENCE</scope>
    <source>
        <tissue evidence="1">Young leaves</tissue>
    </source>
</reference>
<dbReference type="Proteomes" id="UP001234989">
    <property type="component" value="Chromosome 8"/>
</dbReference>
<proteinExistence type="predicted"/>
<dbReference type="AlphaFoldDB" id="A0AAF0U9F0"/>
<feature type="non-terminal residue" evidence="1">
    <location>
        <position position="1"/>
    </location>
</feature>
<dbReference type="EMBL" id="CP133619">
    <property type="protein sequence ID" value="WMV41519.1"/>
    <property type="molecule type" value="Genomic_DNA"/>
</dbReference>
<protein>
    <submittedName>
        <fullName evidence="1">Uncharacterized protein</fullName>
    </submittedName>
</protein>
<evidence type="ECO:0000313" key="1">
    <source>
        <dbReference type="EMBL" id="WMV41519.1"/>
    </source>
</evidence>
<evidence type="ECO:0000313" key="2">
    <source>
        <dbReference type="Proteomes" id="UP001234989"/>
    </source>
</evidence>
<name>A0AAF0U9F0_SOLVR</name>
<organism evidence="1 2">
    <name type="scientific">Solanum verrucosum</name>
    <dbReference type="NCBI Taxonomy" id="315347"/>
    <lineage>
        <taxon>Eukaryota</taxon>
        <taxon>Viridiplantae</taxon>
        <taxon>Streptophyta</taxon>
        <taxon>Embryophyta</taxon>
        <taxon>Tracheophyta</taxon>
        <taxon>Spermatophyta</taxon>
        <taxon>Magnoliopsida</taxon>
        <taxon>eudicotyledons</taxon>
        <taxon>Gunneridae</taxon>
        <taxon>Pentapetalae</taxon>
        <taxon>asterids</taxon>
        <taxon>lamiids</taxon>
        <taxon>Solanales</taxon>
        <taxon>Solanaceae</taxon>
        <taxon>Solanoideae</taxon>
        <taxon>Solaneae</taxon>
        <taxon>Solanum</taxon>
    </lineage>
</organism>